<dbReference type="AlphaFoldDB" id="A0AAD5VR88"/>
<sequence>MASQSYFSDHSTSKVKGHTHEHIEAVATPRYSHDSIVIHRLSHGENAFTRLKSAYSEYAGEFLGTMVLCILGIGVNCQVTFSNDPNVAGTPAGNWTTSTLGWGAAFAIAAWLSRGGHINPAVTLAFAAWRGFSWKKVPGYIAAQLFGAFVGGAIVYGNYMHAIDVFEGGHGIRTLKSAGALVTFPASFMPPAAAFFSEFLGSAMLLFGILVLTDKRNAVPAWFAPVGLFLTLFGIAASLGFETGCNLNPARDLGPRVLLAMVGYGGQVFSAKNQYWLWCPVIAGLLGAQAATLVYDLFLYDGTDSLIYKMFGPRRSSDDSAPSTPGMV</sequence>
<dbReference type="InterPro" id="IPR023271">
    <property type="entry name" value="Aquaporin-like"/>
</dbReference>
<evidence type="ECO:0000256" key="10">
    <source>
        <dbReference type="SAM" id="Phobius"/>
    </source>
</evidence>
<accession>A0AAD5VR88</accession>
<evidence type="ECO:0000256" key="2">
    <source>
        <dbReference type="ARBA" id="ARBA00006175"/>
    </source>
</evidence>
<dbReference type="PRINTS" id="PR00783">
    <property type="entry name" value="MINTRINSICP"/>
</dbReference>
<dbReference type="GO" id="GO:0005886">
    <property type="term" value="C:plasma membrane"/>
    <property type="evidence" value="ECO:0007669"/>
    <property type="project" value="TreeGrafter"/>
</dbReference>
<dbReference type="PANTHER" id="PTHR43829:SF9">
    <property type="entry name" value="AQUAPORIN-9"/>
    <property type="match status" value="1"/>
</dbReference>
<keyword evidence="12" id="KW-1185">Reference proteome</keyword>
<dbReference type="PROSITE" id="PS00221">
    <property type="entry name" value="MIP"/>
    <property type="match status" value="1"/>
</dbReference>
<evidence type="ECO:0000256" key="1">
    <source>
        <dbReference type="ARBA" id="ARBA00004141"/>
    </source>
</evidence>
<keyword evidence="5" id="KW-0677">Repeat</keyword>
<dbReference type="Proteomes" id="UP001213000">
    <property type="component" value="Unassembled WGS sequence"/>
</dbReference>
<feature type="transmembrane region" description="Helical" evidence="10">
    <location>
        <begin position="58"/>
        <end position="81"/>
    </location>
</feature>
<gene>
    <name evidence="11" type="ORF">NP233_g6298</name>
</gene>
<dbReference type="GO" id="GO:0015254">
    <property type="term" value="F:glycerol channel activity"/>
    <property type="evidence" value="ECO:0007669"/>
    <property type="project" value="TreeGrafter"/>
</dbReference>
<dbReference type="InterPro" id="IPR000425">
    <property type="entry name" value="MIP"/>
</dbReference>
<evidence type="ECO:0000256" key="4">
    <source>
        <dbReference type="ARBA" id="ARBA00022692"/>
    </source>
</evidence>
<dbReference type="InterPro" id="IPR022357">
    <property type="entry name" value="MIP_CS"/>
</dbReference>
<feature type="transmembrane region" description="Helical" evidence="10">
    <location>
        <begin position="101"/>
        <end position="128"/>
    </location>
</feature>
<dbReference type="EMBL" id="JANIEX010000405">
    <property type="protein sequence ID" value="KAJ3567548.1"/>
    <property type="molecule type" value="Genomic_DNA"/>
</dbReference>
<dbReference type="PANTHER" id="PTHR43829">
    <property type="entry name" value="AQUAPORIN OR AQUAGLYCEROPORIN RELATED"/>
    <property type="match status" value="1"/>
</dbReference>
<comment type="similarity">
    <text evidence="2 9">Belongs to the MIP/aquaporin (TC 1.A.8) family.</text>
</comment>
<evidence type="ECO:0000256" key="6">
    <source>
        <dbReference type="ARBA" id="ARBA00022989"/>
    </source>
</evidence>
<keyword evidence="3 9" id="KW-0813">Transport</keyword>
<protein>
    <recommendedName>
        <fullName evidence="13">Aquaporin-like protein</fullName>
    </recommendedName>
</protein>
<feature type="transmembrane region" description="Helical" evidence="10">
    <location>
        <begin position="219"/>
        <end position="241"/>
    </location>
</feature>
<dbReference type="InterPro" id="IPR050363">
    <property type="entry name" value="MIP/Aquaporin"/>
</dbReference>
<evidence type="ECO:0000256" key="8">
    <source>
        <dbReference type="ARBA" id="ARBA00034651"/>
    </source>
</evidence>
<comment type="catalytic activity">
    <reaction evidence="8">
        <text>H2O(in) = H2O(out)</text>
        <dbReference type="Rhea" id="RHEA:29667"/>
        <dbReference type="ChEBI" id="CHEBI:15377"/>
    </reaction>
</comment>
<comment type="caution">
    <text evidence="11">The sequence shown here is derived from an EMBL/GenBank/DDBJ whole genome shotgun (WGS) entry which is preliminary data.</text>
</comment>
<proteinExistence type="inferred from homology"/>
<organism evidence="11 12">
    <name type="scientific">Leucocoprinus birnbaumii</name>
    <dbReference type="NCBI Taxonomy" id="56174"/>
    <lineage>
        <taxon>Eukaryota</taxon>
        <taxon>Fungi</taxon>
        <taxon>Dikarya</taxon>
        <taxon>Basidiomycota</taxon>
        <taxon>Agaricomycotina</taxon>
        <taxon>Agaricomycetes</taxon>
        <taxon>Agaricomycetidae</taxon>
        <taxon>Agaricales</taxon>
        <taxon>Agaricineae</taxon>
        <taxon>Agaricaceae</taxon>
        <taxon>Leucocoprinus</taxon>
    </lineage>
</organism>
<dbReference type="Gene3D" id="1.20.1080.10">
    <property type="entry name" value="Glycerol uptake facilitator protein"/>
    <property type="match status" value="1"/>
</dbReference>
<evidence type="ECO:0000313" key="11">
    <source>
        <dbReference type="EMBL" id="KAJ3567548.1"/>
    </source>
</evidence>
<feature type="transmembrane region" description="Helical" evidence="10">
    <location>
        <begin position="192"/>
        <end position="212"/>
    </location>
</feature>
<keyword evidence="4 9" id="KW-0812">Transmembrane</keyword>
<evidence type="ECO:0000256" key="5">
    <source>
        <dbReference type="ARBA" id="ARBA00022737"/>
    </source>
</evidence>
<dbReference type="GO" id="GO:0015250">
    <property type="term" value="F:water channel activity"/>
    <property type="evidence" value="ECO:0007669"/>
    <property type="project" value="TreeGrafter"/>
</dbReference>
<keyword evidence="6 10" id="KW-1133">Transmembrane helix</keyword>
<evidence type="ECO:0000256" key="7">
    <source>
        <dbReference type="ARBA" id="ARBA00023136"/>
    </source>
</evidence>
<feature type="transmembrane region" description="Helical" evidence="10">
    <location>
        <begin position="140"/>
        <end position="159"/>
    </location>
</feature>
<evidence type="ECO:0008006" key="13">
    <source>
        <dbReference type="Google" id="ProtNLM"/>
    </source>
</evidence>
<dbReference type="SUPFAM" id="SSF81338">
    <property type="entry name" value="Aquaporin-like"/>
    <property type="match status" value="1"/>
</dbReference>
<dbReference type="Pfam" id="PF00230">
    <property type="entry name" value="MIP"/>
    <property type="match status" value="1"/>
</dbReference>
<evidence type="ECO:0000256" key="3">
    <source>
        <dbReference type="ARBA" id="ARBA00022448"/>
    </source>
</evidence>
<evidence type="ECO:0000256" key="9">
    <source>
        <dbReference type="RuleBase" id="RU000477"/>
    </source>
</evidence>
<dbReference type="NCBIfam" id="TIGR00861">
    <property type="entry name" value="MIP"/>
    <property type="match status" value="1"/>
</dbReference>
<keyword evidence="7 10" id="KW-0472">Membrane</keyword>
<evidence type="ECO:0000313" key="12">
    <source>
        <dbReference type="Proteomes" id="UP001213000"/>
    </source>
</evidence>
<name>A0AAD5VR88_9AGAR</name>
<feature type="transmembrane region" description="Helical" evidence="10">
    <location>
        <begin position="275"/>
        <end position="300"/>
    </location>
</feature>
<comment type="subcellular location">
    <subcellularLocation>
        <location evidence="1">Membrane</location>
        <topology evidence="1">Multi-pass membrane protein</topology>
    </subcellularLocation>
</comment>
<reference evidence="11" key="1">
    <citation type="submission" date="2022-07" db="EMBL/GenBank/DDBJ databases">
        <title>Genome Sequence of Leucocoprinus birnbaumii.</title>
        <authorList>
            <person name="Buettner E."/>
        </authorList>
    </citation>
    <scope>NUCLEOTIDE SEQUENCE</scope>
    <source>
        <strain evidence="11">VT141</strain>
    </source>
</reference>